<reference evidence="1" key="1">
    <citation type="submission" date="2021-06" db="EMBL/GenBank/DDBJ databases">
        <authorList>
            <person name="Kallberg Y."/>
            <person name="Tangrot J."/>
            <person name="Rosling A."/>
        </authorList>
    </citation>
    <scope>NUCLEOTIDE SEQUENCE</scope>
    <source>
        <strain evidence="1">IL203A</strain>
    </source>
</reference>
<comment type="caution">
    <text evidence="1">The sequence shown here is derived from an EMBL/GenBank/DDBJ whole genome shotgun (WGS) entry which is preliminary data.</text>
</comment>
<keyword evidence="2" id="KW-1185">Reference proteome</keyword>
<proteinExistence type="predicted"/>
<name>A0ACA9QEZ3_9GLOM</name>
<dbReference type="EMBL" id="CAJVPU010043429">
    <property type="protein sequence ID" value="CAG8745722.1"/>
    <property type="molecule type" value="Genomic_DNA"/>
</dbReference>
<feature type="non-terminal residue" evidence="1">
    <location>
        <position position="142"/>
    </location>
</feature>
<feature type="non-terminal residue" evidence="1">
    <location>
        <position position="1"/>
    </location>
</feature>
<accession>A0ACA9QEZ3</accession>
<dbReference type="Proteomes" id="UP000789702">
    <property type="component" value="Unassembled WGS sequence"/>
</dbReference>
<organism evidence="1 2">
    <name type="scientific">Dentiscutata heterogama</name>
    <dbReference type="NCBI Taxonomy" id="1316150"/>
    <lineage>
        <taxon>Eukaryota</taxon>
        <taxon>Fungi</taxon>
        <taxon>Fungi incertae sedis</taxon>
        <taxon>Mucoromycota</taxon>
        <taxon>Glomeromycotina</taxon>
        <taxon>Glomeromycetes</taxon>
        <taxon>Diversisporales</taxon>
        <taxon>Gigasporaceae</taxon>
        <taxon>Dentiscutata</taxon>
    </lineage>
</organism>
<evidence type="ECO:0000313" key="2">
    <source>
        <dbReference type="Proteomes" id="UP000789702"/>
    </source>
</evidence>
<evidence type="ECO:0000313" key="1">
    <source>
        <dbReference type="EMBL" id="CAG8745722.1"/>
    </source>
</evidence>
<protein>
    <submittedName>
        <fullName evidence="1">17224_t:CDS:1</fullName>
    </submittedName>
</protein>
<sequence>AFEILKARMPSEASDLILWFENNYIGGVRSSSQNEDIVVRSLPLFSPRLWSVYELIELGIPRTQNNVEAWHNRWNTLVGKKHVSIDTLISELQKEQLHVDTQIERILRGEPRPKQNIYYIEKERRMMEIFNDQENRPVMDFL</sequence>
<gene>
    <name evidence="1" type="ORF">DHETER_LOCUS14329</name>
</gene>